<dbReference type="PROSITE" id="PS01124">
    <property type="entry name" value="HTH_ARAC_FAMILY_2"/>
    <property type="match status" value="1"/>
</dbReference>
<organism evidence="6 7">
    <name type="scientific">Streptomyces marianii</name>
    <dbReference type="NCBI Taxonomy" id="1817406"/>
    <lineage>
        <taxon>Bacteria</taxon>
        <taxon>Bacillati</taxon>
        <taxon>Actinomycetota</taxon>
        <taxon>Actinomycetes</taxon>
        <taxon>Kitasatosporales</taxon>
        <taxon>Streptomycetaceae</taxon>
        <taxon>Streptomyces</taxon>
    </lineage>
</organism>
<proteinExistence type="predicted"/>
<feature type="compositionally biased region" description="Gly residues" evidence="4">
    <location>
        <begin position="8"/>
        <end position="20"/>
    </location>
</feature>
<accession>A0A5R9E516</accession>
<reference evidence="6 7" key="1">
    <citation type="submission" date="2019-05" db="EMBL/GenBank/DDBJ databases">
        <title>Streptomyces marianii sp. nov., a novel marine actinomycete from southern coast of India.</title>
        <authorList>
            <person name="Iniyan A.M."/>
            <person name="Wink J."/>
            <person name="Ramprasad E."/>
            <person name="Ramana C.V."/>
            <person name="Bunk B."/>
            <person name="Sproer C."/>
            <person name="Joseph F.-J.R.S."/>
            <person name="Vincent S.G.P."/>
        </authorList>
    </citation>
    <scope>NUCLEOTIDE SEQUENCE [LARGE SCALE GENOMIC DNA]</scope>
    <source>
        <strain evidence="6 7">ICN19</strain>
    </source>
</reference>
<dbReference type="SMART" id="SM00342">
    <property type="entry name" value="HTH_ARAC"/>
    <property type="match status" value="1"/>
</dbReference>
<evidence type="ECO:0000256" key="4">
    <source>
        <dbReference type="SAM" id="MobiDB-lite"/>
    </source>
</evidence>
<dbReference type="AlphaFoldDB" id="A0A5R9E516"/>
<dbReference type="RefSeq" id="WP_138053773.1">
    <property type="nucleotide sequence ID" value="NZ_VAWE01000001.1"/>
</dbReference>
<sequence length="323" mass="34341">MASRSEPGGAGGAPTAGGPGPRRDTRGIVDAPELFARVRFRRREPAPPLRPYLEHYWLVDWDLPEPYITHVVPHPSVNTVFQRYGDEEPWAEVAGIGLGLFTQKLRGRGRVCGVQFRPGGFRPFAPGRPVSAWTGHRVPAADVFTAAGGSAGAAPSMDAAAVVLPEEEDARVAALDAFLLALRPEADPQADHAMALVERVRTDRTIRRVAQLAAADGVTARTLQRLFAAYVGVGPKWVILRYRIHEALERAEADGPAADPGRTVVPDGGTGADAAGARSRGAEPDWSALAAELGYSDQAHLVRDFTATVGVPPTAYAATRTPG</sequence>
<dbReference type="InterPro" id="IPR050204">
    <property type="entry name" value="AraC_XylS_family_regulators"/>
</dbReference>
<evidence type="ECO:0000259" key="5">
    <source>
        <dbReference type="PROSITE" id="PS01124"/>
    </source>
</evidence>
<dbReference type="EMBL" id="VAWE01000001">
    <property type="protein sequence ID" value="TLQ44407.1"/>
    <property type="molecule type" value="Genomic_DNA"/>
</dbReference>
<evidence type="ECO:0000256" key="2">
    <source>
        <dbReference type="ARBA" id="ARBA00023125"/>
    </source>
</evidence>
<dbReference type="OrthoDB" id="2559672at2"/>
<dbReference type="PANTHER" id="PTHR46796">
    <property type="entry name" value="HTH-TYPE TRANSCRIPTIONAL ACTIVATOR RHAS-RELATED"/>
    <property type="match status" value="1"/>
</dbReference>
<dbReference type="InterPro" id="IPR046532">
    <property type="entry name" value="DUF6597"/>
</dbReference>
<protein>
    <submittedName>
        <fullName evidence="6">AraC family transcriptional regulator</fullName>
    </submittedName>
</protein>
<feature type="domain" description="HTH araC/xylS-type" evidence="5">
    <location>
        <begin position="191"/>
        <end position="319"/>
    </location>
</feature>
<feature type="region of interest" description="Disordered" evidence="4">
    <location>
        <begin position="254"/>
        <end position="280"/>
    </location>
</feature>
<dbReference type="Proteomes" id="UP000305921">
    <property type="component" value="Unassembled WGS sequence"/>
</dbReference>
<dbReference type="Pfam" id="PF20240">
    <property type="entry name" value="DUF6597"/>
    <property type="match status" value="1"/>
</dbReference>
<gene>
    <name evidence="6" type="ORF">FEF34_15875</name>
</gene>
<keyword evidence="2" id="KW-0238">DNA-binding</keyword>
<evidence type="ECO:0000313" key="7">
    <source>
        <dbReference type="Proteomes" id="UP000305921"/>
    </source>
</evidence>
<keyword evidence="3" id="KW-0804">Transcription</keyword>
<evidence type="ECO:0000256" key="3">
    <source>
        <dbReference type="ARBA" id="ARBA00023163"/>
    </source>
</evidence>
<keyword evidence="7" id="KW-1185">Reference proteome</keyword>
<name>A0A5R9E516_9ACTN</name>
<evidence type="ECO:0000313" key="6">
    <source>
        <dbReference type="EMBL" id="TLQ44407.1"/>
    </source>
</evidence>
<dbReference type="Gene3D" id="1.10.10.60">
    <property type="entry name" value="Homeodomain-like"/>
    <property type="match status" value="1"/>
</dbReference>
<keyword evidence="1" id="KW-0805">Transcription regulation</keyword>
<dbReference type="InterPro" id="IPR018060">
    <property type="entry name" value="HTH_AraC"/>
</dbReference>
<comment type="caution">
    <text evidence="6">The sequence shown here is derived from an EMBL/GenBank/DDBJ whole genome shotgun (WGS) entry which is preliminary data.</text>
</comment>
<dbReference type="GO" id="GO:0043565">
    <property type="term" value="F:sequence-specific DNA binding"/>
    <property type="evidence" value="ECO:0007669"/>
    <property type="project" value="InterPro"/>
</dbReference>
<evidence type="ECO:0000256" key="1">
    <source>
        <dbReference type="ARBA" id="ARBA00023015"/>
    </source>
</evidence>
<feature type="region of interest" description="Disordered" evidence="4">
    <location>
        <begin position="1"/>
        <end position="28"/>
    </location>
</feature>
<dbReference type="GO" id="GO:0003700">
    <property type="term" value="F:DNA-binding transcription factor activity"/>
    <property type="evidence" value="ECO:0007669"/>
    <property type="project" value="InterPro"/>
</dbReference>